<proteinExistence type="inferred from homology"/>
<feature type="transmembrane region" description="Helical" evidence="7">
    <location>
        <begin position="808"/>
        <end position="829"/>
    </location>
</feature>
<keyword evidence="3 7" id="KW-0812">Transmembrane</keyword>
<feature type="transmembrane region" description="Helical" evidence="7">
    <location>
        <begin position="841"/>
        <end position="863"/>
    </location>
</feature>
<feature type="transmembrane region" description="Helical" evidence="7">
    <location>
        <begin position="408"/>
        <end position="429"/>
    </location>
</feature>
<accession>A0A143PI58</accession>
<organism evidence="10 11">
    <name type="scientific">Luteitalea pratensis</name>
    <dbReference type="NCBI Taxonomy" id="1855912"/>
    <lineage>
        <taxon>Bacteria</taxon>
        <taxon>Pseudomonadati</taxon>
        <taxon>Acidobacteriota</taxon>
        <taxon>Vicinamibacteria</taxon>
        <taxon>Vicinamibacterales</taxon>
        <taxon>Vicinamibacteraceae</taxon>
        <taxon>Luteitalea</taxon>
    </lineage>
</organism>
<dbReference type="Pfam" id="PF12704">
    <property type="entry name" value="MacB_PCD"/>
    <property type="match status" value="2"/>
</dbReference>
<dbReference type="InterPro" id="IPR025857">
    <property type="entry name" value="MacB_PCD"/>
</dbReference>
<dbReference type="NCBIfam" id="NF038403">
    <property type="entry name" value="perm_prefix_1"/>
    <property type="match status" value="1"/>
</dbReference>
<dbReference type="Pfam" id="PF02687">
    <property type="entry name" value="FtsX"/>
    <property type="match status" value="2"/>
</dbReference>
<gene>
    <name evidence="10" type="primary">macB_18</name>
    <name evidence="10" type="ORF">LuPra_00969</name>
</gene>
<dbReference type="InterPro" id="IPR003838">
    <property type="entry name" value="ABC3_permease_C"/>
</dbReference>
<keyword evidence="2" id="KW-1003">Cell membrane</keyword>
<feature type="transmembrane region" description="Helical" evidence="7">
    <location>
        <begin position="96"/>
        <end position="119"/>
    </location>
</feature>
<feature type="transmembrane region" description="Helical" evidence="7">
    <location>
        <begin position="354"/>
        <end position="377"/>
    </location>
</feature>
<dbReference type="InterPro" id="IPR047928">
    <property type="entry name" value="Perm_prefix_1"/>
</dbReference>
<reference evidence="11" key="2">
    <citation type="submission" date="2016-04" db="EMBL/GenBank/DDBJ databases">
        <title>First Complete Genome Sequence of a Subdivision 6 Acidobacterium.</title>
        <authorList>
            <person name="Huang S."/>
            <person name="Vieira S."/>
            <person name="Bunk B."/>
            <person name="Riedel T."/>
            <person name="Sproeer C."/>
            <person name="Overmann J."/>
        </authorList>
    </citation>
    <scope>NUCLEOTIDE SEQUENCE [LARGE SCALE GENOMIC DNA]</scope>
    <source>
        <strain evidence="11">DSM 100886 HEG_-6_39</strain>
    </source>
</reference>
<dbReference type="KEGG" id="abac:LuPra_00969"/>
<evidence type="ECO:0000313" key="11">
    <source>
        <dbReference type="Proteomes" id="UP000076079"/>
    </source>
</evidence>
<dbReference type="Proteomes" id="UP000076079">
    <property type="component" value="Chromosome"/>
</dbReference>
<evidence type="ECO:0000256" key="7">
    <source>
        <dbReference type="SAM" id="Phobius"/>
    </source>
</evidence>
<comment type="similarity">
    <text evidence="6">Belongs to the ABC-4 integral membrane protein family.</text>
</comment>
<feature type="transmembrane region" description="Helical" evidence="7">
    <location>
        <begin position="751"/>
        <end position="780"/>
    </location>
</feature>
<dbReference type="PANTHER" id="PTHR30572:SF4">
    <property type="entry name" value="ABC TRANSPORTER PERMEASE YTRF"/>
    <property type="match status" value="1"/>
</dbReference>
<dbReference type="NCBIfam" id="TIGR03434">
    <property type="entry name" value="ADOP"/>
    <property type="match status" value="1"/>
</dbReference>
<dbReference type="GO" id="GO:0005524">
    <property type="term" value="F:ATP binding"/>
    <property type="evidence" value="ECO:0007669"/>
    <property type="project" value="UniProtKB-KW"/>
</dbReference>
<dbReference type="EC" id="3.6.3.-" evidence="10"/>
<evidence type="ECO:0000259" key="9">
    <source>
        <dbReference type="Pfam" id="PF12704"/>
    </source>
</evidence>
<dbReference type="AlphaFoldDB" id="A0A143PI58"/>
<dbReference type="PANTHER" id="PTHR30572">
    <property type="entry name" value="MEMBRANE COMPONENT OF TRANSPORTER-RELATED"/>
    <property type="match status" value="1"/>
</dbReference>
<reference evidence="10 11" key="1">
    <citation type="journal article" date="2016" name="Genome Announc.">
        <title>First Complete Genome Sequence of a Subdivision 6 Acidobacterium Strain.</title>
        <authorList>
            <person name="Huang S."/>
            <person name="Vieira S."/>
            <person name="Bunk B."/>
            <person name="Riedel T."/>
            <person name="Sproer C."/>
            <person name="Overmann J."/>
        </authorList>
    </citation>
    <scope>NUCLEOTIDE SEQUENCE [LARGE SCALE GENOMIC DNA]</scope>
    <source>
        <strain evidence="11">DSM 100886 HEG_-6_39</strain>
    </source>
</reference>
<keyword evidence="5 7" id="KW-0472">Membrane</keyword>
<evidence type="ECO:0000256" key="6">
    <source>
        <dbReference type="ARBA" id="ARBA00038076"/>
    </source>
</evidence>
<keyword evidence="10" id="KW-0067">ATP-binding</keyword>
<feature type="domain" description="ABC3 transporter permease C-terminal" evidence="8">
    <location>
        <begin position="758"/>
        <end position="871"/>
    </location>
</feature>
<evidence type="ECO:0000256" key="1">
    <source>
        <dbReference type="ARBA" id="ARBA00004651"/>
    </source>
</evidence>
<keyword evidence="10" id="KW-0378">Hydrolase</keyword>
<evidence type="ECO:0000259" key="8">
    <source>
        <dbReference type="Pfam" id="PF02687"/>
    </source>
</evidence>
<dbReference type="GO" id="GO:0016787">
    <property type="term" value="F:hydrolase activity"/>
    <property type="evidence" value="ECO:0007669"/>
    <property type="project" value="UniProtKB-KW"/>
</dbReference>
<evidence type="ECO:0000256" key="5">
    <source>
        <dbReference type="ARBA" id="ARBA00023136"/>
    </source>
</evidence>
<dbReference type="InterPro" id="IPR017800">
    <property type="entry name" value="ADOP"/>
</dbReference>
<feature type="domain" description="ABC3 transporter permease C-terminal" evidence="8">
    <location>
        <begin position="359"/>
        <end position="474"/>
    </location>
</feature>
<evidence type="ECO:0000256" key="3">
    <source>
        <dbReference type="ARBA" id="ARBA00022692"/>
    </source>
</evidence>
<feature type="domain" description="MacB-like periplasmic core" evidence="9">
    <location>
        <begin position="560"/>
        <end position="698"/>
    </location>
</feature>
<sequence>MRDALRETWQRCVAVLQGRRRDLDFDDELQTHLQLATDELVARGVDGEEARRRAAVAIGGLDAAREAHRDARGLPLLESAWADVRYGVRRLIKAPAFTLCVAVILAVGIGANTAMFSVVNAIVLRPLPFAAADRLVWIAPDTRDEGMSARTYPIRVVEEMQRNSSTLDGVTGYFAFFGFASYTLTGRGDAERLIGVPVGPQFFEMLGVAPAIGRGFTAQELAPNGPRAALITHATWQRTFAGNAAIVGQPVTLSGQPVTVVGVLPAAFDFGSVFVPGTRVDMFVPANYAEMREWGNVLAVVGRLAPGASLEAVRTEFRSLMPRIGTNLGTFLNQTAVITPLEEHVNGRIERSLLVLWGAAGLVLLIACANLAGLLLARTSARSKEIAVRLALGASRSRIVRQIVTESTVLSVIGAGLGIPLAYGLVSYLKSLPGLSLPLLHRVEVDGMALLFTALVAVGSGVAFGLLPARRIASGDSQQSMRDQTRGSTRGRGHARLRSTLVVVEIALACVLLVGAGLLLRTFLRVQAVNLGFAPSQAFAMRVNTSADMDRKARHVLLREMLRRLRNAPGIEAAALSDGLPLDRNRTWSVSAPGREVRPGETLLAFVYITGPEFFKTMGMRLTSGRDLAETDRSDNEPVMVVSESLARALYPGQDAVGRMAQRGPGLVRIVGVVSDIRQTSLEAQGALHMYLPYEQVGDGGLDLIVRSSLPAASAGTTVRRTTGELDPTLSATDLRSLDDLIERAISPRRFLVWLLGAFAVIALVLASLGIYSTVAFSVGERVREFGVRMALGATAADISRGVLAQTATLAAVGVTIGGLVSLWLARLMTALLYETSSTDVATFVLTALVLSTVAMVAGYVPAARAARVSPMAALRNE</sequence>
<feature type="domain" description="MacB-like periplasmic core" evidence="9">
    <location>
        <begin position="101"/>
        <end position="319"/>
    </location>
</feature>
<keyword evidence="10" id="KW-0547">Nucleotide-binding</keyword>
<evidence type="ECO:0000313" key="10">
    <source>
        <dbReference type="EMBL" id="AMY07788.1"/>
    </source>
</evidence>
<keyword evidence="4 7" id="KW-1133">Transmembrane helix</keyword>
<name>A0A143PI58_LUTPR</name>
<dbReference type="GO" id="GO:0022857">
    <property type="term" value="F:transmembrane transporter activity"/>
    <property type="evidence" value="ECO:0007669"/>
    <property type="project" value="TreeGrafter"/>
</dbReference>
<evidence type="ECO:0000256" key="2">
    <source>
        <dbReference type="ARBA" id="ARBA00022475"/>
    </source>
</evidence>
<evidence type="ECO:0000256" key="4">
    <source>
        <dbReference type="ARBA" id="ARBA00022989"/>
    </source>
</evidence>
<dbReference type="EMBL" id="CP015136">
    <property type="protein sequence ID" value="AMY07788.1"/>
    <property type="molecule type" value="Genomic_DNA"/>
</dbReference>
<dbReference type="GO" id="GO:0005886">
    <property type="term" value="C:plasma membrane"/>
    <property type="evidence" value="ECO:0007669"/>
    <property type="project" value="UniProtKB-SubCell"/>
</dbReference>
<dbReference type="STRING" id="1855912.LuPra_00969"/>
<dbReference type="InterPro" id="IPR050250">
    <property type="entry name" value="Macrolide_Exporter_MacB"/>
</dbReference>
<feature type="transmembrane region" description="Helical" evidence="7">
    <location>
        <begin position="449"/>
        <end position="469"/>
    </location>
</feature>
<feature type="transmembrane region" description="Helical" evidence="7">
    <location>
        <begin position="500"/>
        <end position="520"/>
    </location>
</feature>
<keyword evidence="11" id="KW-1185">Reference proteome</keyword>
<comment type="subcellular location">
    <subcellularLocation>
        <location evidence="1">Cell membrane</location>
        <topology evidence="1">Multi-pass membrane protein</topology>
    </subcellularLocation>
</comment>
<protein>
    <submittedName>
        <fullName evidence="10">Macrolide export ATP-binding/permease protein MacB</fullName>
        <ecNumber evidence="10">3.6.3.-</ecNumber>
    </submittedName>
</protein>